<gene>
    <name evidence="7" type="ORF">PCOR1329_LOCUS9148</name>
</gene>
<evidence type="ECO:0000256" key="6">
    <source>
        <dbReference type="SAM" id="SignalP"/>
    </source>
</evidence>
<dbReference type="EMBL" id="CAUYUJ010002536">
    <property type="protein sequence ID" value="CAK0801206.1"/>
    <property type="molecule type" value="Genomic_DNA"/>
</dbReference>
<dbReference type="EC" id="2.7.7.102" evidence="3"/>
<comment type="catalytic activity">
    <reaction evidence="2">
        <text>ssDNA + n NTP = ssDNA/pppN(pN)n-1 hybrid + (n-1) diphosphate.</text>
        <dbReference type="EC" id="2.7.7.102"/>
    </reaction>
</comment>
<evidence type="ECO:0000313" key="7">
    <source>
        <dbReference type="EMBL" id="CAK0801206.1"/>
    </source>
</evidence>
<evidence type="ECO:0000256" key="3">
    <source>
        <dbReference type="ARBA" id="ARBA00044768"/>
    </source>
</evidence>
<dbReference type="Proteomes" id="UP001189429">
    <property type="component" value="Unassembled WGS sequence"/>
</dbReference>
<dbReference type="Pfam" id="PF03121">
    <property type="entry name" value="Herpes_UL52"/>
    <property type="match status" value="1"/>
</dbReference>
<feature type="compositionally biased region" description="Low complexity" evidence="5">
    <location>
        <begin position="261"/>
        <end position="275"/>
    </location>
</feature>
<dbReference type="PANTHER" id="PTHR31399:SF0">
    <property type="entry name" value="DNA-DIRECTED PRIMASE_POLYMERASE PROTEIN"/>
    <property type="match status" value="1"/>
</dbReference>
<evidence type="ECO:0000256" key="1">
    <source>
        <dbReference type="ARBA" id="ARBA00026139"/>
    </source>
</evidence>
<feature type="chain" id="PRO_5046650795" description="DNA-directed primase/polymerase protein" evidence="6">
    <location>
        <begin position="37"/>
        <end position="728"/>
    </location>
</feature>
<comment type="caution">
    <text evidence="7">The sequence shown here is derived from an EMBL/GenBank/DDBJ whole genome shotgun (WGS) entry which is preliminary data.</text>
</comment>
<dbReference type="InterPro" id="IPR044917">
    <property type="entry name" value="PRIMPOL"/>
</dbReference>
<evidence type="ECO:0000256" key="2">
    <source>
        <dbReference type="ARBA" id="ARBA00044677"/>
    </source>
</evidence>
<proteinExistence type="predicted"/>
<name>A0ABN9Q623_9DINO</name>
<evidence type="ECO:0000313" key="8">
    <source>
        <dbReference type="Proteomes" id="UP001189429"/>
    </source>
</evidence>
<evidence type="ECO:0000256" key="5">
    <source>
        <dbReference type="SAM" id="MobiDB-lite"/>
    </source>
</evidence>
<evidence type="ECO:0000256" key="4">
    <source>
        <dbReference type="ARBA" id="ARBA00047303"/>
    </source>
</evidence>
<comment type="catalytic activity">
    <reaction evidence="4">
        <text>DNA(n) + a 2'-deoxyribonucleoside 5'-triphosphate = DNA(n+1) + diphosphate</text>
        <dbReference type="Rhea" id="RHEA:22508"/>
        <dbReference type="Rhea" id="RHEA-COMP:17339"/>
        <dbReference type="Rhea" id="RHEA-COMP:17340"/>
        <dbReference type="ChEBI" id="CHEBI:33019"/>
        <dbReference type="ChEBI" id="CHEBI:61560"/>
        <dbReference type="ChEBI" id="CHEBI:173112"/>
        <dbReference type="EC" id="2.7.7.7"/>
    </reaction>
    <physiologicalReaction direction="left-to-right" evidence="4">
        <dbReference type="Rhea" id="RHEA:22509"/>
    </physiologicalReaction>
</comment>
<keyword evidence="6" id="KW-0732">Signal</keyword>
<feature type="region of interest" description="Disordered" evidence="5">
    <location>
        <begin position="260"/>
        <end position="300"/>
    </location>
</feature>
<protein>
    <recommendedName>
        <fullName evidence="1">DNA-directed primase/polymerase protein</fullName>
        <ecNumber evidence="3">2.7.7.102</ecNumber>
    </recommendedName>
</protein>
<keyword evidence="8" id="KW-1185">Reference proteome</keyword>
<feature type="region of interest" description="Disordered" evidence="5">
    <location>
        <begin position="109"/>
        <end position="154"/>
    </location>
</feature>
<organism evidence="7 8">
    <name type="scientific">Prorocentrum cordatum</name>
    <dbReference type="NCBI Taxonomy" id="2364126"/>
    <lineage>
        <taxon>Eukaryota</taxon>
        <taxon>Sar</taxon>
        <taxon>Alveolata</taxon>
        <taxon>Dinophyceae</taxon>
        <taxon>Prorocentrales</taxon>
        <taxon>Prorocentraceae</taxon>
        <taxon>Prorocentrum</taxon>
    </lineage>
</organism>
<feature type="region of interest" description="Disordered" evidence="5">
    <location>
        <begin position="36"/>
        <end position="57"/>
    </location>
</feature>
<reference evidence="7" key="1">
    <citation type="submission" date="2023-10" db="EMBL/GenBank/DDBJ databases">
        <authorList>
            <person name="Chen Y."/>
            <person name="Shah S."/>
            <person name="Dougan E. K."/>
            <person name="Thang M."/>
            <person name="Chan C."/>
        </authorList>
    </citation>
    <scope>NUCLEOTIDE SEQUENCE [LARGE SCALE GENOMIC DNA]</scope>
</reference>
<sequence length="728" mass="81861">MPARVGPCVGRRAVAHGLALLCVAAMALLHCSPAQSTPGMPRQAPWSGPPPYEPQRYRSALPHYEPRRYEPHHYAPAQPRFEPRRYDSTAELRGPPPGQQLVQARYGDRSYGSVPAAQTPLRPQRDEHQRYSSAPPHYEPQRYEPRHYAPAQPRFEPRRYDSTAELRGPPPGQQPVQARYGDVSYGSVPAAQTPLRPQRDEHQLGVHRDYGARRDDGRSSPRAWPLQAQPSYQTSVYERGYPAAHGAHVQPPHAARRYDEPAAANPVAQQARARPTYSTGGYDQPARHRGPRPPYGEARNYVPEPAERMEDRPLAFEGPLAALPGEAGLRQDQAPVGEQEGARLHWRLSEAVVDRQHRLDSGEWDPAQIGLFAKEVGEGGQRQFFVDTFAKFSMDVAAQPRGSHLYEVILEDQPCWLYFDLEFYKDANPQLNSDAVMAQFREALASFCAKEGFAYDESRMVFLESSTDKKFSMHVIGKWIAFRNNFQAGQFVEMFLEYARGSQELGDGSGTNLLFVRGDLDDIEATVSVVDASVYSRNRCFRVLRQSKFGKIATLELQDGGGVVSESDLPHFQVLRTLASFVPDGTPFCEHFKIPADARHAPQAGVVVDADSNMQMLLNWLMVKWDSMRSEAEGNIYSRYLPTQVSKLIELDDGKYMAQLSNNRFCLQRERSHKSNGVFFIIDLTKGIFYQKCFDHEDCAGFSKFQIPGEFLLASHGLQRQGPGMGQL</sequence>
<feature type="signal peptide" evidence="6">
    <location>
        <begin position="1"/>
        <end position="36"/>
    </location>
</feature>
<dbReference type="PANTHER" id="PTHR31399">
    <property type="entry name" value="DNA-DIRECTED PRIMASE / POLYMERASE PROTEIN"/>
    <property type="match status" value="1"/>
</dbReference>
<accession>A0ABN9Q623</accession>